<name>A0ABV0CSM9_9SPHN</name>
<feature type="coiled-coil region" evidence="2">
    <location>
        <begin position="29"/>
        <end position="95"/>
    </location>
</feature>
<accession>A0ABV0CSM9</accession>
<comment type="caution">
    <text evidence="5">The sequence shown here is derived from an EMBL/GenBank/DDBJ whole genome shotgun (WGS) entry which is preliminary data.</text>
</comment>
<keyword evidence="3" id="KW-0472">Membrane</keyword>
<keyword evidence="3" id="KW-0812">Transmembrane</keyword>
<feature type="domain" description="Phage tail tape measure protein" evidence="4">
    <location>
        <begin position="160"/>
        <end position="362"/>
    </location>
</feature>
<keyword evidence="3" id="KW-1133">Transmembrane helix</keyword>
<dbReference type="Pfam" id="PF10145">
    <property type="entry name" value="PhageMin_Tail"/>
    <property type="match status" value="1"/>
</dbReference>
<gene>
    <name evidence="5" type="ORF">ABDJ38_01670</name>
</gene>
<dbReference type="NCBIfam" id="TIGR01760">
    <property type="entry name" value="tape_meas_TP901"/>
    <property type="match status" value="1"/>
</dbReference>
<evidence type="ECO:0000256" key="1">
    <source>
        <dbReference type="ARBA" id="ARBA00022612"/>
    </source>
</evidence>
<dbReference type="EMBL" id="JBDLBR010000001">
    <property type="protein sequence ID" value="MEN7535879.1"/>
    <property type="molecule type" value="Genomic_DNA"/>
</dbReference>
<dbReference type="InterPro" id="IPR010090">
    <property type="entry name" value="Phage_tape_meas"/>
</dbReference>
<evidence type="ECO:0000256" key="3">
    <source>
        <dbReference type="SAM" id="Phobius"/>
    </source>
</evidence>
<feature type="transmembrane region" description="Helical" evidence="3">
    <location>
        <begin position="462"/>
        <end position="482"/>
    </location>
</feature>
<sequence>MSSQNLRLLVSFASSDRLSGSLKNIVGLGQSGSEKLAAMKREARQLEKELRDVRAETSRATGNVTALMNRERDLARQIERTNDRMERQTRLLEINARADAMRQRGEDLRNSGTGNIMTGVAMAAPAVLAAKQAMTFESAMADVRKVVNFETPQQFKQMSEDILDLSTKIPMSSEGLAQIVAAAGRAGVARKELLTFADDAAQMGIAFDSTAEDAGAMMAKWRTAFGMGQDDVRSLADQINALTNTYGGNVGAIAGITTRIGALGDVAGLAAPQIAAIGQVMNAVGVEEEVSATGIKNMMLAMTKGTAATKAQQKAFAALGLDAEGVAEAMQNDAGGAITDLLGRLQKLPEAQRAATLTQLFGSESVAAIAPLLTNLEQLEKNFALVGDEAQYAGSMQKEYLTRIATTEGATGLAVNALKAVNVTLGTMLLPTISAASEKIVWLANSVREWAGEHPGLAKGLLMSWTAAAGLVTGLGALKVMLGLALGPFSTIFRLVGTNGPMLVRTFGMMRTAALFLGKGFLRAGAMMLANPIVLIIAAIVAAVAFAGYMIYKHWDTISAAFQTGVSWVKEKISGLPDWLKNIGAMMMTGLLSAINPLALAERLLNVARLGVKAFKDYFGIRSPSRLMIGMGGYLNEGLARGIDGTSGAPVRAARSMARGVAGASLASASLAMAGGSGGTGGGPVTVNAPITIHAATGQSPQDIAQAVATELERRAAAARRSSFRDF</sequence>
<proteinExistence type="predicted"/>
<keyword evidence="2" id="KW-0175">Coiled coil</keyword>
<organism evidence="5 6">
    <name type="scientific">Aurantiacibacter flavus</name>
    <dbReference type="NCBI Taxonomy" id="3145232"/>
    <lineage>
        <taxon>Bacteria</taxon>
        <taxon>Pseudomonadati</taxon>
        <taxon>Pseudomonadota</taxon>
        <taxon>Alphaproteobacteria</taxon>
        <taxon>Sphingomonadales</taxon>
        <taxon>Erythrobacteraceae</taxon>
        <taxon>Aurantiacibacter</taxon>
    </lineage>
</organism>
<reference evidence="5 6" key="1">
    <citation type="submission" date="2024-05" db="EMBL/GenBank/DDBJ databases">
        <authorList>
            <person name="Park S."/>
        </authorList>
    </citation>
    <scope>NUCLEOTIDE SEQUENCE [LARGE SCALE GENOMIC DNA]</scope>
    <source>
        <strain evidence="5 6">DGU5</strain>
    </source>
</reference>
<dbReference type="PANTHER" id="PTHR37813:SF1">
    <property type="entry name" value="FELS-2 PROPHAGE PROTEIN"/>
    <property type="match status" value="1"/>
</dbReference>
<keyword evidence="6" id="KW-1185">Reference proteome</keyword>
<evidence type="ECO:0000259" key="4">
    <source>
        <dbReference type="Pfam" id="PF10145"/>
    </source>
</evidence>
<dbReference type="Proteomes" id="UP001484535">
    <property type="component" value="Unassembled WGS sequence"/>
</dbReference>
<keyword evidence="1" id="KW-1188">Viral release from host cell</keyword>
<evidence type="ECO:0000313" key="5">
    <source>
        <dbReference type="EMBL" id="MEN7535879.1"/>
    </source>
</evidence>
<evidence type="ECO:0000313" key="6">
    <source>
        <dbReference type="Proteomes" id="UP001484535"/>
    </source>
</evidence>
<dbReference type="PANTHER" id="PTHR37813">
    <property type="entry name" value="FELS-2 PROPHAGE PROTEIN"/>
    <property type="match status" value="1"/>
</dbReference>
<dbReference type="RefSeq" id="WP_346783340.1">
    <property type="nucleotide sequence ID" value="NZ_JBDLBR010000001.1"/>
</dbReference>
<feature type="transmembrane region" description="Helical" evidence="3">
    <location>
        <begin position="529"/>
        <end position="552"/>
    </location>
</feature>
<evidence type="ECO:0000256" key="2">
    <source>
        <dbReference type="SAM" id="Coils"/>
    </source>
</evidence>
<protein>
    <submittedName>
        <fullName evidence="5">Phage tail tape measure protein</fullName>
    </submittedName>
</protein>
<feature type="transmembrane region" description="Helical" evidence="3">
    <location>
        <begin position="583"/>
        <end position="601"/>
    </location>
</feature>